<dbReference type="Proteomes" id="UP001567350">
    <property type="component" value="Unassembled WGS sequence"/>
</dbReference>
<keyword evidence="2" id="KW-1185">Reference proteome</keyword>
<comment type="caution">
    <text evidence="1">The sequence shown here is derived from an EMBL/GenBank/DDBJ whole genome shotgun (WGS) entry which is preliminary data.</text>
</comment>
<evidence type="ECO:0000313" key="1">
    <source>
        <dbReference type="EMBL" id="MEZ2738926.1"/>
    </source>
</evidence>
<sequence length="63" mass="7259">MPSLFAAKNEKRKKLQTRFIPLVSFSATLAKFAYFLCKSAHEPGTAFARRLQRVAGIFDRRRL</sequence>
<reference evidence="1 2" key="1">
    <citation type="submission" date="2024-08" db="EMBL/GenBank/DDBJ databases">
        <authorList>
            <person name="Feng Z."/>
            <person name="Ronholm J."/>
        </authorList>
    </citation>
    <scope>NUCLEOTIDE SEQUENCE [LARGE SCALE GENOMIC DNA]</scope>
    <source>
        <strain evidence="1 2">4-AB0-8</strain>
    </source>
</reference>
<organism evidence="1 2">
    <name type="scientific">Comamonas jiangduensis</name>
    <dbReference type="NCBI Taxonomy" id="1194168"/>
    <lineage>
        <taxon>Bacteria</taxon>
        <taxon>Pseudomonadati</taxon>
        <taxon>Pseudomonadota</taxon>
        <taxon>Betaproteobacteria</taxon>
        <taxon>Burkholderiales</taxon>
        <taxon>Comamonadaceae</taxon>
        <taxon>Comamonas</taxon>
    </lineage>
</organism>
<evidence type="ECO:0000313" key="2">
    <source>
        <dbReference type="Proteomes" id="UP001567350"/>
    </source>
</evidence>
<protein>
    <submittedName>
        <fullName evidence="1">Uncharacterized protein</fullName>
    </submittedName>
</protein>
<gene>
    <name evidence="1" type="ORF">ACBP88_05520</name>
</gene>
<name>A0ABV4ICK2_9BURK</name>
<proteinExistence type="predicted"/>
<dbReference type="EMBL" id="JBGJLR010000004">
    <property type="protein sequence ID" value="MEZ2738926.1"/>
    <property type="molecule type" value="Genomic_DNA"/>
</dbReference>
<accession>A0ABV4ICK2</accession>